<dbReference type="AlphaFoldDB" id="A0A518DJX2"/>
<dbReference type="KEGG" id="pnd:Pla175_51730"/>
<evidence type="ECO:0000313" key="3">
    <source>
        <dbReference type="Proteomes" id="UP000317429"/>
    </source>
</evidence>
<evidence type="ECO:0000256" key="1">
    <source>
        <dbReference type="SAM" id="MobiDB-lite"/>
    </source>
</evidence>
<name>A0A518DJX2_9BACT</name>
<feature type="region of interest" description="Disordered" evidence="1">
    <location>
        <begin position="1"/>
        <end position="24"/>
    </location>
</feature>
<dbReference type="EMBL" id="CP036291">
    <property type="protein sequence ID" value="QDU91742.1"/>
    <property type="molecule type" value="Genomic_DNA"/>
</dbReference>
<feature type="compositionally biased region" description="Basic and acidic residues" evidence="1">
    <location>
        <begin position="12"/>
        <end position="24"/>
    </location>
</feature>
<gene>
    <name evidence="2" type="ORF">Pla175_51730</name>
</gene>
<organism evidence="2 3">
    <name type="scientific">Pirellulimonas nuda</name>
    <dbReference type="NCBI Taxonomy" id="2528009"/>
    <lineage>
        <taxon>Bacteria</taxon>
        <taxon>Pseudomonadati</taxon>
        <taxon>Planctomycetota</taxon>
        <taxon>Planctomycetia</taxon>
        <taxon>Pirellulales</taxon>
        <taxon>Lacipirellulaceae</taxon>
        <taxon>Pirellulimonas</taxon>
    </lineage>
</organism>
<protein>
    <submittedName>
        <fullName evidence="2">Uncharacterized protein</fullName>
    </submittedName>
</protein>
<accession>A0A518DJX2</accession>
<evidence type="ECO:0000313" key="2">
    <source>
        <dbReference type="EMBL" id="QDU91742.1"/>
    </source>
</evidence>
<sequence length="54" mass="6329">MQFPNRVRQKAQLREQASRPMQAERCRGAQHSAYWRARLDCIRPLVQGAGYVSR</sequence>
<keyword evidence="3" id="KW-1185">Reference proteome</keyword>
<reference evidence="2 3" key="1">
    <citation type="submission" date="2019-02" db="EMBL/GenBank/DDBJ databases">
        <title>Deep-cultivation of Planctomycetes and their phenomic and genomic characterization uncovers novel biology.</title>
        <authorList>
            <person name="Wiegand S."/>
            <person name="Jogler M."/>
            <person name="Boedeker C."/>
            <person name="Pinto D."/>
            <person name="Vollmers J."/>
            <person name="Rivas-Marin E."/>
            <person name="Kohn T."/>
            <person name="Peeters S.H."/>
            <person name="Heuer A."/>
            <person name="Rast P."/>
            <person name="Oberbeckmann S."/>
            <person name="Bunk B."/>
            <person name="Jeske O."/>
            <person name="Meyerdierks A."/>
            <person name="Storesund J.E."/>
            <person name="Kallscheuer N."/>
            <person name="Luecker S."/>
            <person name="Lage O.M."/>
            <person name="Pohl T."/>
            <person name="Merkel B.J."/>
            <person name="Hornburger P."/>
            <person name="Mueller R.-W."/>
            <person name="Bruemmer F."/>
            <person name="Labrenz M."/>
            <person name="Spormann A.M."/>
            <person name="Op den Camp H."/>
            <person name="Overmann J."/>
            <person name="Amann R."/>
            <person name="Jetten M.S.M."/>
            <person name="Mascher T."/>
            <person name="Medema M.H."/>
            <person name="Devos D.P."/>
            <person name="Kaster A.-K."/>
            <person name="Ovreas L."/>
            <person name="Rohde M."/>
            <person name="Galperin M.Y."/>
            <person name="Jogler C."/>
        </authorList>
    </citation>
    <scope>NUCLEOTIDE SEQUENCE [LARGE SCALE GENOMIC DNA]</scope>
    <source>
        <strain evidence="2 3">Pla175</strain>
    </source>
</reference>
<proteinExistence type="predicted"/>
<dbReference type="Proteomes" id="UP000317429">
    <property type="component" value="Chromosome"/>
</dbReference>